<proteinExistence type="inferred from homology"/>
<dbReference type="Gene3D" id="1.10.630.10">
    <property type="entry name" value="Cytochrome P450"/>
    <property type="match status" value="1"/>
</dbReference>
<keyword evidence="7" id="KW-0479">Metal-binding</keyword>
<comment type="function">
    <text evidence="2">May be involved in the metabolism of insect hormones and in the breakdown of synthetic insecticides.</text>
</comment>
<keyword evidence="13" id="KW-0472">Membrane</keyword>
<keyword evidence="6" id="KW-0349">Heme</keyword>
<accession>A0A6P3XHE2</accession>
<comment type="cofactor">
    <cofactor evidence="1">
        <name>heme</name>
        <dbReference type="ChEBI" id="CHEBI:30413"/>
    </cofactor>
</comment>
<dbReference type="InterPro" id="IPR036396">
    <property type="entry name" value="Cyt_P450_sf"/>
</dbReference>
<protein>
    <submittedName>
        <fullName evidence="15">Uncharacterized protein LOC106746156</fullName>
    </submittedName>
</protein>
<dbReference type="GeneID" id="106746156"/>
<dbReference type="AlphaFoldDB" id="A0A6P3XHE2"/>
<organism evidence="14 15">
    <name type="scientific">Dinoponera quadriceps</name>
    <name type="common">South American ant</name>
    <dbReference type="NCBI Taxonomy" id="609295"/>
    <lineage>
        <taxon>Eukaryota</taxon>
        <taxon>Metazoa</taxon>
        <taxon>Ecdysozoa</taxon>
        <taxon>Arthropoda</taxon>
        <taxon>Hexapoda</taxon>
        <taxon>Insecta</taxon>
        <taxon>Pterygota</taxon>
        <taxon>Neoptera</taxon>
        <taxon>Endopterygota</taxon>
        <taxon>Hymenoptera</taxon>
        <taxon>Apocrita</taxon>
        <taxon>Aculeata</taxon>
        <taxon>Formicoidea</taxon>
        <taxon>Formicidae</taxon>
        <taxon>Ponerinae</taxon>
        <taxon>Ponerini</taxon>
        <taxon>Dinoponera</taxon>
    </lineage>
</organism>
<dbReference type="SUPFAM" id="SSF48264">
    <property type="entry name" value="Cytochrome P450"/>
    <property type="match status" value="1"/>
</dbReference>
<dbReference type="KEGG" id="dqu:106746156"/>
<evidence type="ECO:0000256" key="12">
    <source>
        <dbReference type="ARBA" id="ARBA00023033"/>
    </source>
</evidence>
<dbReference type="GO" id="GO:0005789">
    <property type="term" value="C:endoplasmic reticulum membrane"/>
    <property type="evidence" value="ECO:0007669"/>
    <property type="project" value="UniProtKB-SubCell"/>
</dbReference>
<comment type="subcellular location">
    <subcellularLocation>
        <location evidence="4">Endoplasmic reticulum membrane</location>
        <topology evidence="4">Peripheral membrane protein</topology>
    </subcellularLocation>
    <subcellularLocation>
        <location evidence="3">Microsome membrane</location>
        <topology evidence="3">Peripheral membrane protein</topology>
    </subcellularLocation>
</comment>
<evidence type="ECO:0000256" key="7">
    <source>
        <dbReference type="ARBA" id="ARBA00022723"/>
    </source>
</evidence>
<evidence type="ECO:0000256" key="1">
    <source>
        <dbReference type="ARBA" id="ARBA00001971"/>
    </source>
</evidence>
<comment type="similarity">
    <text evidence="5">Belongs to the cytochrome P450 family.</text>
</comment>
<name>A0A6P3XHE2_DINQU</name>
<dbReference type="Proteomes" id="UP000515204">
    <property type="component" value="Unplaced"/>
</dbReference>
<evidence type="ECO:0000256" key="11">
    <source>
        <dbReference type="ARBA" id="ARBA00023004"/>
    </source>
</evidence>
<keyword evidence="12" id="KW-0503">Monooxygenase</keyword>
<evidence type="ECO:0000256" key="10">
    <source>
        <dbReference type="ARBA" id="ARBA00023002"/>
    </source>
</evidence>
<evidence type="ECO:0000256" key="2">
    <source>
        <dbReference type="ARBA" id="ARBA00003690"/>
    </source>
</evidence>
<evidence type="ECO:0000256" key="8">
    <source>
        <dbReference type="ARBA" id="ARBA00022824"/>
    </source>
</evidence>
<reference evidence="15" key="1">
    <citation type="submission" date="2025-08" db="UniProtKB">
        <authorList>
            <consortium name="RefSeq"/>
        </authorList>
    </citation>
    <scope>IDENTIFICATION</scope>
</reference>
<dbReference type="Pfam" id="PF00067">
    <property type="entry name" value="p450"/>
    <property type="match status" value="1"/>
</dbReference>
<keyword evidence="11" id="KW-0408">Iron</keyword>
<dbReference type="InterPro" id="IPR050196">
    <property type="entry name" value="Cytochrome_P450_Monoox"/>
</dbReference>
<dbReference type="GO" id="GO:0020037">
    <property type="term" value="F:heme binding"/>
    <property type="evidence" value="ECO:0007669"/>
    <property type="project" value="InterPro"/>
</dbReference>
<evidence type="ECO:0000256" key="5">
    <source>
        <dbReference type="ARBA" id="ARBA00010617"/>
    </source>
</evidence>
<evidence type="ECO:0000256" key="4">
    <source>
        <dbReference type="ARBA" id="ARBA00004406"/>
    </source>
</evidence>
<dbReference type="GO" id="GO:0016705">
    <property type="term" value="F:oxidoreductase activity, acting on paired donors, with incorporation or reduction of molecular oxygen"/>
    <property type="evidence" value="ECO:0007669"/>
    <property type="project" value="InterPro"/>
</dbReference>
<evidence type="ECO:0000256" key="6">
    <source>
        <dbReference type="ARBA" id="ARBA00022617"/>
    </source>
</evidence>
<evidence type="ECO:0000313" key="15">
    <source>
        <dbReference type="RefSeq" id="XP_014477895.1"/>
    </source>
</evidence>
<dbReference type="OrthoDB" id="6780970at2759"/>
<keyword evidence="14" id="KW-1185">Reference proteome</keyword>
<evidence type="ECO:0000256" key="13">
    <source>
        <dbReference type="ARBA" id="ARBA00023136"/>
    </source>
</evidence>
<dbReference type="PANTHER" id="PTHR24291">
    <property type="entry name" value="CYTOCHROME P450 FAMILY 4"/>
    <property type="match status" value="1"/>
</dbReference>
<evidence type="ECO:0000256" key="9">
    <source>
        <dbReference type="ARBA" id="ARBA00022848"/>
    </source>
</evidence>
<keyword evidence="9" id="KW-0492">Microsome</keyword>
<dbReference type="GO" id="GO:0005506">
    <property type="term" value="F:iron ion binding"/>
    <property type="evidence" value="ECO:0007669"/>
    <property type="project" value="InterPro"/>
</dbReference>
<dbReference type="RefSeq" id="XP_014477895.1">
    <property type="nucleotide sequence ID" value="XM_014622409.1"/>
</dbReference>
<evidence type="ECO:0000256" key="3">
    <source>
        <dbReference type="ARBA" id="ARBA00004174"/>
    </source>
</evidence>
<dbReference type="GO" id="GO:0004497">
    <property type="term" value="F:monooxygenase activity"/>
    <property type="evidence" value="ECO:0007669"/>
    <property type="project" value="UniProtKB-KW"/>
</dbReference>
<evidence type="ECO:0000313" key="14">
    <source>
        <dbReference type="Proteomes" id="UP000515204"/>
    </source>
</evidence>
<keyword evidence="10" id="KW-0560">Oxidoreductase</keyword>
<dbReference type="PANTHER" id="PTHR24291:SF189">
    <property type="entry name" value="CYTOCHROME P450 4C3-RELATED"/>
    <property type="match status" value="1"/>
</dbReference>
<gene>
    <name evidence="15" type="primary">LOC106746156</name>
</gene>
<sequence>MTKTLKDVGGTVEKNVLAFAFEHMLNAICDTNMGTSLHGLNVAQEEYLEKIQQLGSLLVYRYLINEVNVLACAFLLDSEKKEGLAMLDFVIATSREHHLTNRNIRVEVDTFTLEGHDTMATAISYTLLLIAEHKEIQK</sequence>
<dbReference type="InterPro" id="IPR001128">
    <property type="entry name" value="Cyt_P450"/>
</dbReference>
<keyword evidence="8" id="KW-0256">Endoplasmic reticulum</keyword>